<comment type="caution">
    <text evidence="2">The sequence shown here is derived from an EMBL/GenBank/DDBJ whole genome shotgun (WGS) entry which is preliminary data.</text>
</comment>
<protein>
    <submittedName>
        <fullName evidence="2">GNAT family N-acetyltransferase</fullName>
    </submittedName>
</protein>
<sequence length="168" mass="18795">MHPWTIRRATAADAEAIAHVHNTMWHATYTGQLSDAEIAERGELLIREGQWRAWFEGDAPEPAWVGTVPDEAGLEVVVGFVATRTHRAADEPRELELLMLYTLTSTHGTGLGQGLVETALGDRPAFVWVLESNAWAIAFYRKLGFVEETPRVLRTPRPAPPFDLRLVR</sequence>
<dbReference type="InterPro" id="IPR000182">
    <property type="entry name" value="GNAT_dom"/>
</dbReference>
<evidence type="ECO:0000313" key="2">
    <source>
        <dbReference type="EMBL" id="RRJ86627.1"/>
    </source>
</evidence>
<reference evidence="2 3" key="1">
    <citation type="submission" date="2018-11" db="EMBL/GenBank/DDBJ databases">
        <title>YIM 102482-1 draft genome.</title>
        <authorList>
            <person name="Li G."/>
            <person name="Jiang Y."/>
        </authorList>
    </citation>
    <scope>NUCLEOTIDE SEQUENCE [LARGE SCALE GENOMIC DNA]</scope>
    <source>
        <strain evidence="2 3">YIM 102482-1</strain>
    </source>
</reference>
<gene>
    <name evidence="2" type="ORF">EG850_08245</name>
</gene>
<dbReference type="OrthoDB" id="5243635at2"/>
<dbReference type="GO" id="GO:0016747">
    <property type="term" value="F:acyltransferase activity, transferring groups other than amino-acyl groups"/>
    <property type="evidence" value="ECO:0007669"/>
    <property type="project" value="InterPro"/>
</dbReference>
<keyword evidence="3" id="KW-1185">Reference proteome</keyword>
<evidence type="ECO:0000313" key="3">
    <source>
        <dbReference type="Proteomes" id="UP000274391"/>
    </source>
</evidence>
<proteinExistence type="predicted"/>
<dbReference type="InterPro" id="IPR016181">
    <property type="entry name" value="Acyl_CoA_acyltransferase"/>
</dbReference>
<dbReference type="Proteomes" id="UP000274391">
    <property type="component" value="Unassembled WGS sequence"/>
</dbReference>
<feature type="domain" description="N-acetyltransferase" evidence="1">
    <location>
        <begin position="4"/>
        <end position="168"/>
    </location>
</feature>
<organism evidence="2 3">
    <name type="scientific">Gulosibacter macacae</name>
    <dbReference type="NCBI Taxonomy" id="2488791"/>
    <lineage>
        <taxon>Bacteria</taxon>
        <taxon>Bacillati</taxon>
        <taxon>Actinomycetota</taxon>
        <taxon>Actinomycetes</taxon>
        <taxon>Micrococcales</taxon>
        <taxon>Microbacteriaceae</taxon>
        <taxon>Gulosibacter</taxon>
    </lineage>
</organism>
<dbReference type="Pfam" id="PF00583">
    <property type="entry name" value="Acetyltransf_1"/>
    <property type="match status" value="1"/>
</dbReference>
<name>A0A3P3VW98_9MICO</name>
<dbReference type="PROSITE" id="PS51186">
    <property type="entry name" value="GNAT"/>
    <property type="match status" value="1"/>
</dbReference>
<evidence type="ECO:0000259" key="1">
    <source>
        <dbReference type="PROSITE" id="PS51186"/>
    </source>
</evidence>
<dbReference type="SUPFAM" id="SSF55729">
    <property type="entry name" value="Acyl-CoA N-acyltransferases (Nat)"/>
    <property type="match status" value="1"/>
</dbReference>
<dbReference type="EMBL" id="RQVS01000008">
    <property type="protein sequence ID" value="RRJ86627.1"/>
    <property type="molecule type" value="Genomic_DNA"/>
</dbReference>
<accession>A0A3P3VW98</accession>
<keyword evidence="2" id="KW-0808">Transferase</keyword>
<dbReference type="RefSeq" id="WP_124972399.1">
    <property type="nucleotide sequence ID" value="NZ_RQVS01000008.1"/>
</dbReference>
<dbReference type="AlphaFoldDB" id="A0A3P3VW98"/>
<dbReference type="Gene3D" id="3.40.630.30">
    <property type="match status" value="1"/>
</dbReference>